<accession>A0A1I7X4Y9</accession>
<evidence type="ECO:0000313" key="3">
    <source>
        <dbReference type="WBParaSite" id="Hba_12486"/>
    </source>
</evidence>
<proteinExistence type="predicted"/>
<feature type="compositionally biased region" description="Basic and acidic residues" evidence="1">
    <location>
        <begin position="15"/>
        <end position="35"/>
    </location>
</feature>
<sequence>MAPPAVTPETTETTEAEKEFELQAPPEGKRPRTPNELDNPAEDAPLEVESEEQHTSIPSSPKAAASGMYIEFRLFFLFLSQIVNHLLT</sequence>
<dbReference type="WBParaSite" id="Hba_12486">
    <property type="protein sequence ID" value="Hba_12486"/>
    <property type="gene ID" value="Hba_12486"/>
</dbReference>
<dbReference type="AlphaFoldDB" id="A0A1I7X4Y9"/>
<feature type="compositionally biased region" description="Acidic residues" evidence="1">
    <location>
        <begin position="39"/>
        <end position="50"/>
    </location>
</feature>
<feature type="region of interest" description="Disordered" evidence="1">
    <location>
        <begin position="1"/>
        <end position="63"/>
    </location>
</feature>
<protein>
    <submittedName>
        <fullName evidence="3">GAGE domain-containing protein</fullName>
    </submittedName>
</protein>
<keyword evidence="2" id="KW-1185">Reference proteome</keyword>
<reference evidence="3" key="1">
    <citation type="submission" date="2016-11" db="UniProtKB">
        <authorList>
            <consortium name="WormBaseParasite"/>
        </authorList>
    </citation>
    <scope>IDENTIFICATION</scope>
</reference>
<organism evidence="2 3">
    <name type="scientific">Heterorhabditis bacteriophora</name>
    <name type="common">Entomopathogenic nematode worm</name>
    <dbReference type="NCBI Taxonomy" id="37862"/>
    <lineage>
        <taxon>Eukaryota</taxon>
        <taxon>Metazoa</taxon>
        <taxon>Ecdysozoa</taxon>
        <taxon>Nematoda</taxon>
        <taxon>Chromadorea</taxon>
        <taxon>Rhabditida</taxon>
        <taxon>Rhabditina</taxon>
        <taxon>Rhabditomorpha</taxon>
        <taxon>Strongyloidea</taxon>
        <taxon>Heterorhabditidae</taxon>
        <taxon>Heterorhabditis</taxon>
    </lineage>
</organism>
<evidence type="ECO:0000313" key="2">
    <source>
        <dbReference type="Proteomes" id="UP000095283"/>
    </source>
</evidence>
<dbReference type="Proteomes" id="UP000095283">
    <property type="component" value="Unplaced"/>
</dbReference>
<name>A0A1I7X4Y9_HETBA</name>
<evidence type="ECO:0000256" key="1">
    <source>
        <dbReference type="SAM" id="MobiDB-lite"/>
    </source>
</evidence>